<dbReference type="Proteomes" id="UP000054107">
    <property type="component" value="Unassembled WGS sequence"/>
</dbReference>
<evidence type="ECO:0000256" key="2">
    <source>
        <dbReference type="ARBA" id="ARBA00009085"/>
    </source>
</evidence>
<feature type="region of interest" description="Disordered" evidence="8">
    <location>
        <begin position="907"/>
        <end position="961"/>
    </location>
</feature>
<name>A0A0B7NIN7_9FUNG</name>
<dbReference type="PROSITE" id="PS51283">
    <property type="entry name" value="DUSP"/>
    <property type="match status" value="1"/>
</dbReference>
<evidence type="ECO:0000256" key="5">
    <source>
        <dbReference type="ARBA" id="ARBA00022786"/>
    </source>
</evidence>
<feature type="compositionally biased region" description="Basic and acidic residues" evidence="8">
    <location>
        <begin position="1282"/>
        <end position="1295"/>
    </location>
</feature>
<dbReference type="GO" id="GO:0016579">
    <property type="term" value="P:protein deubiquitination"/>
    <property type="evidence" value="ECO:0007669"/>
    <property type="project" value="InterPro"/>
</dbReference>
<dbReference type="Pfam" id="PF00443">
    <property type="entry name" value="UCH"/>
    <property type="match status" value="1"/>
</dbReference>
<protein>
    <recommendedName>
        <fullName evidence="3">ubiquitinyl hydrolase 1</fullName>
        <ecNumber evidence="3">3.4.19.12</ecNumber>
    </recommendedName>
</protein>
<dbReference type="InterPro" id="IPR035927">
    <property type="entry name" value="DUSP-like_sf"/>
</dbReference>
<sequence>MSDSDMDKSPVSAKRARESSFNEDDQQEEQQQQQIDPKDQVKVIQQLQEQSLQDGETWCLLSKAWYNRWTQYCSRMSSEQASIRAIGEQTPPGPVDNSSILKNGRLAEDLELEKDVFAVPEVAWTELVAWYGSKDESEPIQRLVITNRDGKTVEMYPPQFKLYSIESGSMNQLTRCPVITLSETSPVVDFVNAVKNALDLAADAEIQAWILKDEPEFPNVSVQALGHATLLELDQEDLYISRSGIFHVAVEVKDATTCKFPSDEHQTLKSDSSSVSSASSVFANGFNNLTTSSSTTTPPPPPTSTTSTTTTTTPSRKHTFGVCGLQNLGNTCFMNSALQCLSNTSQLTKWFLADNYKTDLNRDNPLGMKGQVAEAYGELIKKLWSGTSGSVAPRDFKYTIGRFNSSFSGYQQHDTQELLAFLLDGLHEDLNRIIKKPYIELPDFDGMKDADIAKKSWDYHLARNDSVIVDLFQGQFKSRLICEECKNVSVTFDPFMYLSLPLPIKKKSKTSIVYVPYDPSQQLKRVVVTLSKEASIAHLQKEVAKMMSVDDPNTLLVVEIFSNKVYKVFPQYEPVATITASDIIYVYQLPGPVPPLPKKKARYSYSRYSLPEDDNEEKQPVDENQLIVFPVYCATVTTTNKSENSYGNSSNERISQFGEPIILAIPRKDANKFDVLYHLVSSHVERYTQFKLFEEVKDDQQNPFVENNDDDTDLQQYQQQQEDDDDEYYKPNGLNDTIESSDDLPPSYGAIVQEKPDEAENTSFDDMEIDPAVAAPSRNLIHTAAAVTPAGGKKIEPMSNLFAVKVFSGPPSYSRSLEELLPIIQSWTGLVDLRERAQAEQEQLQEYLRQQNESSSDDDDEQEKDTEMEDSLVLPARIEDEDEDQQDDQVEDAAALFAKPEDTLADEVDYSNWDDNASARSDNSDRFSTSKQPLSPLIAPALPSPPPPAPAALPPRQKVSCPPSTIIRQGEGILLEWTPKKAKELFGAARHNNNNESGVCVDAWKDMEDLGDPNDVDMSAQQKKQVTLSDCLDEFTKEEELSEEDLWYCPKCKKHQRATKKFDLWRMPEIMVVHLKRFSHSRTWRDKIDALIDFPTSELDLTDRVLSIHNHASVKDQDRLIYDLYAVDNHYGGLGGGHYTSYAQNFEDGNWYNFDDSHVRKVDVNDVKTTAAYLLFYKRRRPLNDDPVRTVKEIIQEAQEKQQAAELKQQEQKMAQSPPVLNRNNSVQEFSLSDDDNEGNNGDEQQQDAADSIIPENDATTNNNDIAQHDQETAEIEDDDDVAAKDSDGAKSNDP</sequence>
<feature type="compositionally biased region" description="Low complexity" evidence="8">
    <location>
        <begin position="1202"/>
        <end position="1216"/>
    </location>
</feature>
<evidence type="ECO:0000256" key="8">
    <source>
        <dbReference type="SAM" id="MobiDB-lite"/>
    </source>
</evidence>
<feature type="compositionally biased region" description="Polar residues" evidence="8">
    <location>
        <begin position="1222"/>
        <end position="1231"/>
    </location>
</feature>
<dbReference type="SUPFAM" id="SSF54001">
    <property type="entry name" value="Cysteine proteinases"/>
    <property type="match status" value="1"/>
</dbReference>
<evidence type="ECO:0000313" key="11">
    <source>
        <dbReference type="EMBL" id="CEP15379.1"/>
    </source>
</evidence>
<dbReference type="Gene3D" id="3.30.2230.10">
    <property type="entry name" value="DUSP-like"/>
    <property type="match status" value="1"/>
</dbReference>
<gene>
    <name evidence="11" type="primary">PARPA_09588.1 scaffold 36923</name>
</gene>
<dbReference type="Gene3D" id="3.90.70.10">
    <property type="entry name" value="Cysteine proteinases"/>
    <property type="match status" value="2"/>
</dbReference>
<keyword evidence="4" id="KW-0645">Protease</keyword>
<dbReference type="PROSITE" id="PS50235">
    <property type="entry name" value="USP_3"/>
    <property type="match status" value="1"/>
</dbReference>
<feature type="domain" description="DUSP" evidence="10">
    <location>
        <begin position="35"/>
        <end position="145"/>
    </location>
</feature>
<dbReference type="CDD" id="cd02674">
    <property type="entry name" value="Peptidase_C19R"/>
    <property type="match status" value="1"/>
</dbReference>
<evidence type="ECO:0000313" key="12">
    <source>
        <dbReference type="Proteomes" id="UP000054107"/>
    </source>
</evidence>
<dbReference type="OrthoDB" id="292964at2759"/>
<feature type="region of interest" description="Disordered" evidence="8">
    <location>
        <begin position="847"/>
        <end position="889"/>
    </location>
</feature>
<evidence type="ECO:0000256" key="6">
    <source>
        <dbReference type="ARBA" id="ARBA00022801"/>
    </source>
</evidence>
<comment type="similarity">
    <text evidence="2">Belongs to the peptidase C19 family.</text>
</comment>
<organism evidence="11 12">
    <name type="scientific">Parasitella parasitica</name>
    <dbReference type="NCBI Taxonomy" id="35722"/>
    <lineage>
        <taxon>Eukaryota</taxon>
        <taxon>Fungi</taxon>
        <taxon>Fungi incertae sedis</taxon>
        <taxon>Mucoromycota</taxon>
        <taxon>Mucoromycotina</taxon>
        <taxon>Mucoromycetes</taxon>
        <taxon>Mucorales</taxon>
        <taxon>Mucorineae</taxon>
        <taxon>Mucoraceae</taxon>
        <taxon>Parasitella</taxon>
    </lineage>
</organism>
<dbReference type="InterPro" id="IPR006615">
    <property type="entry name" value="Pept_C19_DUSP"/>
</dbReference>
<dbReference type="InterPro" id="IPR050185">
    <property type="entry name" value="Ub_carboxyl-term_hydrolase"/>
</dbReference>
<dbReference type="EC" id="3.4.19.12" evidence="3"/>
<evidence type="ECO:0000256" key="3">
    <source>
        <dbReference type="ARBA" id="ARBA00012759"/>
    </source>
</evidence>
<dbReference type="SMART" id="SM00695">
    <property type="entry name" value="DUSP"/>
    <property type="match status" value="1"/>
</dbReference>
<feature type="compositionally biased region" description="Acidic residues" evidence="8">
    <location>
        <begin position="879"/>
        <end position="889"/>
    </location>
</feature>
<dbReference type="GO" id="GO:0004843">
    <property type="term" value="F:cysteine-type deubiquitinase activity"/>
    <property type="evidence" value="ECO:0007669"/>
    <property type="project" value="UniProtKB-EC"/>
</dbReference>
<dbReference type="STRING" id="35722.A0A0B7NIN7"/>
<comment type="catalytic activity">
    <reaction evidence="1">
        <text>Thiol-dependent hydrolysis of ester, thioester, amide, peptide and isopeptide bonds formed by the C-terminal Gly of ubiquitin (a 76-residue protein attached to proteins as an intracellular targeting signal).</text>
        <dbReference type="EC" id="3.4.19.12"/>
    </reaction>
</comment>
<dbReference type="PROSITE" id="PS00972">
    <property type="entry name" value="USP_1"/>
    <property type="match status" value="1"/>
</dbReference>
<proteinExistence type="inferred from homology"/>
<feature type="compositionally biased region" description="Acidic residues" evidence="8">
    <location>
        <begin position="855"/>
        <end position="870"/>
    </location>
</feature>
<dbReference type="PROSITE" id="PS00973">
    <property type="entry name" value="USP_2"/>
    <property type="match status" value="1"/>
</dbReference>
<feature type="compositionally biased region" description="Low complexity" evidence="8">
    <location>
        <begin position="1239"/>
        <end position="1248"/>
    </location>
</feature>
<feature type="region of interest" description="Disordered" evidence="8">
    <location>
        <begin position="1"/>
        <end position="40"/>
    </location>
</feature>
<feature type="region of interest" description="Disordered" evidence="8">
    <location>
        <begin position="289"/>
        <end position="314"/>
    </location>
</feature>
<dbReference type="SUPFAM" id="SSF143791">
    <property type="entry name" value="DUSP-like"/>
    <property type="match status" value="1"/>
</dbReference>
<dbReference type="PANTHER" id="PTHR21646:SF24">
    <property type="entry name" value="UBIQUITIN CARBOXYL-TERMINAL HYDROLASE"/>
    <property type="match status" value="1"/>
</dbReference>
<feature type="compositionally biased region" description="Pro residues" evidence="8">
    <location>
        <begin position="942"/>
        <end position="953"/>
    </location>
</feature>
<dbReference type="InterPro" id="IPR028889">
    <property type="entry name" value="USP"/>
</dbReference>
<evidence type="ECO:0000256" key="1">
    <source>
        <dbReference type="ARBA" id="ARBA00000707"/>
    </source>
</evidence>
<dbReference type="EMBL" id="LN732103">
    <property type="protein sequence ID" value="CEP15379.1"/>
    <property type="molecule type" value="Genomic_DNA"/>
</dbReference>
<dbReference type="InterPro" id="IPR001394">
    <property type="entry name" value="Peptidase_C19_UCH"/>
</dbReference>
<feature type="domain" description="USP" evidence="9">
    <location>
        <begin position="323"/>
        <end position="1180"/>
    </location>
</feature>
<evidence type="ECO:0000259" key="10">
    <source>
        <dbReference type="PROSITE" id="PS51283"/>
    </source>
</evidence>
<keyword evidence="6" id="KW-0378">Hydrolase</keyword>
<keyword evidence="7" id="KW-0788">Thiol protease</keyword>
<keyword evidence="5" id="KW-0833">Ubl conjugation pathway</keyword>
<feature type="region of interest" description="Disordered" evidence="8">
    <location>
        <begin position="1202"/>
        <end position="1295"/>
    </location>
</feature>
<reference evidence="11 12" key="1">
    <citation type="submission" date="2014-09" db="EMBL/GenBank/DDBJ databases">
        <authorList>
            <person name="Ellenberger Sabrina"/>
        </authorList>
    </citation>
    <scope>NUCLEOTIDE SEQUENCE [LARGE SCALE GENOMIC DNA]</scope>
    <source>
        <strain evidence="11 12">CBS 412.66</strain>
    </source>
</reference>
<feature type="region of interest" description="Disordered" evidence="8">
    <location>
        <begin position="699"/>
        <end position="745"/>
    </location>
</feature>
<keyword evidence="12" id="KW-1185">Reference proteome</keyword>
<dbReference type="InterPro" id="IPR018200">
    <property type="entry name" value="USP_CS"/>
</dbReference>
<dbReference type="PANTHER" id="PTHR21646">
    <property type="entry name" value="UBIQUITIN CARBOXYL-TERMINAL HYDROLASE"/>
    <property type="match status" value="1"/>
</dbReference>
<dbReference type="Pfam" id="PF06337">
    <property type="entry name" value="DUSP"/>
    <property type="match status" value="1"/>
</dbReference>
<dbReference type="GO" id="GO:0006508">
    <property type="term" value="P:proteolysis"/>
    <property type="evidence" value="ECO:0007669"/>
    <property type="project" value="UniProtKB-KW"/>
</dbReference>
<evidence type="ECO:0000256" key="7">
    <source>
        <dbReference type="ARBA" id="ARBA00022807"/>
    </source>
</evidence>
<dbReference type="InterPro" id="IPR038765">
    <property type="entry name" value="Papain-like_cys_pep_sf"/>
</dbReference>
<evidence type="ECO:0000259" key="9">
    <source>
        <dbReference type="PROSITE" id="PS50235"/>
    </source>
</evidence>
<feature type="compositionally biased region" description="Low complexity" evidence="8">
    <location>
        <begin position="304"/>
        <end position="314"/>
    </location>
</feature>
<evidence type="ECO:0000256" key="4">
    <source>
        <dbReference type="ARBA" id="ARBA00022670"/>
    </source>
</evidence>
<feature type="compositionally biased region" description="Low complexity" evidence="8">
    <location>
        <begin position="911"/>
        <end position="921"/>
    </location>
</feature>
<accession>A0A0B7NIN7</accession>